<dbReference type="AlphaFoldDB" id="A0AAV4EZB0"/>
<reference evidence="3 4" key="1">
    <citation type="journal article" date="2021" name="Elife">
        <title>Chloroplast acquisition without the gene transfer in kleptoplastic sea slugs, Plakobranchus ocellatus.</title>
        <authorList>
            <person name="Maeda T."/>
            <person name="Takahashi S."/>
            <person name="Yoshida T."/>
            <person name="Shimamura S."/>
            <person name="Takaki Y."/>
            <person name="Nagai Y."/>
            <person name="Toyoda A."/>
            <person name="Suzuki Y."/>
            <person name="Arimoto A."/>
            <person name="Ishii H."/>
            <person name="Satoh N."/>
            <person name="Nishiyama T."/>
            <person name="Hasebe M."/>
            <person name="Maruyama T."/>
            <person name="Minagawa J."/>
            <person name="Obokata J."/>
            <person name="Shigenobu S."/>
        </authorList>
    </citation>
    <scope>NUCLEOTIDE SEQUENCE [LARGE SCALE GENOMIC DNA]</scope>
</reference>
<feature type="compositionally biased region" description="Basic and acidic residues" evidence="1">
    <location>
        <begin position="109"/>
        <end position="130"/>
    </location>
</feature>
<feature type="transmembrane region" description="Helical" evidence="2">
    <location>
        <begin position="6"/>
        <end position="25"/>
    </location>
</feature>
<feature type="compositionally biased region" description="Polar residues" evidence="1">
    <location>
        <begin position="198"/>
        <end position="219"/>
    </location>
</feature>
<proteinExistence type="predicted"/>
<feature type="compositionally biased region" description="Low complexity" evidence="1">
    <location>
        <begin position="178"/>
        <end position="192"/>
    </location>
</feature>
<dbReference type="Proteomes" id="UP000762676">
    <property type="component" value="Unassembled WGS sequence"/>
</dbReference>
<evidence type="ECO:0000256" key="2">
    <source>
        <dbReference type="SAM" id="Phobius"/>
    </source>
</evidence>
<dbReference type="EMBL" id="BMAT01007535">
    <property type="protein sequence ID" value="GFR66374.1"/>
    <property type="molecule type" value="Genomic_DNA"/>
</dbReference>
<name>A0AAV4EZB0_9GAST</name>
<evidence type="ECO:0000313" key="3">
    <source>
        <dbReference type="EMBL" id="GFR66374.1"/>
    </source>
</evidence>
<evidence type="ECO:0008006" key="5">
    <source>
        <dbReference type="Google" id="ProtNLM"/>
    </source>
</evidence>
<sequence length="469" mass="51422">MVVVVVVVVMMVVIIFDVAMVRAVLPMLMELTSENPIATDSPSGLPMLLMNRMYGTSAPDPPARHNRDKLPSAQQPQSENQIEATDTEYATPRDTEVKTTANSHINTRAKVDGDKSDNQTGETKDSRNQDLDEGSGGGHINRAFTKDEPQRKPPRRPGSKKPPKSKADVNIPSAEGDSTGSATNSASQTSSAVDDPESQSTQNSDGSLSGSGPLYTTENESPRAQPRRQWLSATTSENKGRNNDVHDEETEYSVPTSNRSSYAPRPLPVPDDSDETNETGVTLMQIHRNLPETAVVSSVRDRPALPPKPIIPKETVLNTTAANTTPASKKEEDQQDVEEPPYATIDKFKKSPTSRNPPTAAAEHNHDADQSGEAEDSSANESTGHKTESLATFALQPPSRRKRPRKRNKQPRAPEEDVYDGTKDYEDLEVDSGFYTDTSKTKIKRSSRLPAMKPDPNDTRYWITVSNDY</sequence>
<feature type="compositionally biased region" description="Basic residues" evidence="1">
    <location>
        <begin position="152"/>
        <end position="164"/>
    </location>
</feature>
<keyword evidence="2" id="KW-0472">Membrane</keyword>
<accession>A0AAV4EZB0</accession>
<feature type="compositionally biased region" description="Basic residues" evidence="1">
    <location>
        <begin position="399"/>
        <end position="410"/>
    </location>
</feature>
<evidence type="ECO:0000256" key="1">
    <source>
        <dbReference type="SAM" id="MobiDB-lite"/>
    </source>
</evidence>
<protein>
    <recommendedName>
        <fullName evidence="5">Shugoshin C-terminal domain-containing protein</fullName>
    </recommendedName>
</protein>
<comment type="caution">
    <text evidence="3">The sequence shown here is derived from an EMBL/GenBank/DDBJ whole genome shotgun (WGS) entry which is preliminary data.</text>
</comment>
<keyword evidence="2" id="KW-1133">Transmembrane helix</keyword>
<feature type="compositionally biased region" description="Polar residues" evidence="1">
    <location>
        <begin position="316"/>
        <end position="327"/>
    </location>
</feature>
<organism evidence="3 4">
    <name type="scientific">Elysia marginata</name>
    <dbReference type="NCBI Taxonomy" id="1093978"/>
    <lineage>
        <taxon>Eukaryota</taxon>
        <taxon>Metazoa</taxon>
        <taxon>Spiralia</taxon>
        <taxon>Lophotrochozoa</taxon>
        <taxon>Mollusca</taxon>
        <taxon>Gastropoda</taxon>
        <taxon>Heterobranchia</taxon>
        <taxon>Euthyneura</taxon>
        <taxon>Panpulmonata</taxon>
        <taxon>Sacoglossa</taxon>
        <taxon>Placobranchoidea</taxon>
        <taxon>Plakobranchidae</taxon>
        <taxon>Elysia</taxon>
    </lineage>
</organism>
<evidence type="ECO:0000313" key="4">
    <source>
        <dbReference type="Proteomes" id="UP000762676"/>
    </source>
</evidence>
<feature type="compositionally biased region" description="Basic and acidic residues" evidence="1">
    <location>
        <begin position="412"/>
        <end position="425"/>
    </location>
</feature>
<keyword evidence="2" id="KW-0812">Transmembrane</keyword>
<gene>
    <name evidence="3" type="ORF">ElyMa_003681000</name>
</gene>
<keyword evidence="4" id="KW-1185">Reference proteome</keyword>
<feature type="region of interest" description="Disordered" evidence="1">
    <location>
        <begin position="294"/>
        <end position="426"/>
    </location>
</feature>
<feature type="region of interest" description="Disordered" evidence="1">
    <location>
        <begin position="52"/>
        <end position="279"/>
    </location>
</feature>
<feature type="compositionally biased region" description="Polar residues" evidence="1">
    <location>
        <begin position="72"/>
        <end position="84"/>
    </location>
</feature>